<dbReference type="Proteomes" id="UP001153719">
    <property type="component" value="Chromosome"/>
</dbReference>
<dbReference type="EMBL" id="LR882967">
    <property type="protein sequence ID" value="CAD5930264.1"/>
    <property type="molecule type" value="Genomic_DNA"/>
</dbReference>
<dbReference type="InterPro" id="IPR021109">
    <property type="entry name" value="Peptidase_aspartic_dom_sf"/>
</dbReference>
<sequence length="193" mass="20748">MSKVISIDINSFRLSLTVVLTGILLNVIPVKAQEYPGCFIREKTGDVVNLTQSVCGLFPTSTPLSANPTTPGVFQIPIKRRQGGIPVIDVNFNGQNTFEMLLDTGATGVVITPAMADALKVQPYGNLPINTASDQLVNQQVGRVDSINVGGLQMSNIEVSISPVLEIGLLGQSFFGTYDLTIKQDVIEFRPRA</sequence>
<dbReference type="InterPro" id="IPR034122">
    <property type="entry name" value="Retropepsin-like_bacterial"/>
</dbReference>
<evidence type="ECO:0000313" key="2">
    <source>
        <dbReference type="Proteomes" id="UP001153719"/>
    </source>
</evidence>
<accession>A0A9W4CH24</accession>
<dbReference type="Gene3D" id="2.40.70.10">
    <property type="entry name" value="Acid Proteases"/>
    <property type="match status" value="1"/>
</dbReference>
<dbReference type="CDD" id="cd05483">
    <property type="entry name" value="retropepsin_like_bacteria"/>
    <property type="match status" value="1"/>
</dbReference>
<name>A0A9W4CH24_9CYAN</name>
<protein>
    <recommendedName>
        <fullName evidence="3">Peptidase A2 domain-containing protein</fullName>
    </recommendedName>
</protein>
<dbReference type="Pfam" id="PF13975">
    <property type="entry name" value="gag-asp_proteas"/>
    <property type="match status" value="1"/>
</dbReference>
<keyword evidence="2" id="KW-1185">Reference proteome</keyword>
<dbReference type="RefSeq" id="WP_254173327.1">
    <property type="nucleotide sequence ID" value="NZ_LR882967.1"/>
</dbReference>
<evidence type="ECO:0000313" key="1">
    <source>
        <dbReference type="EMBL" id="CAD5930264.1"/>
    </source>
</evidence>
<proteinExistence type="predicted"/>
<organism evidence="1 2">
    <name type="scientific">Planktothrix pseudagardhii</name>
    <dbReference type="NCBI Taxonomy" id="132604"/>
    <lineage>
        <taxon>Bacteria</taxon>
        <taxon>Bacillati</taxon>
        <taxon>Cyanobacteriota</taxon>
        <taxon>Cyanophyceae</taxon>
        <taxon>Oscillatoriophycideae</taxon>
        <taxon>Oscillatoriales</taxon>
        <taxon>Microcoleaceae</taxon>
        <taxon>Planktothrix</taxon>
    </lineage>
</organism>
<gene>
    <name evidence="1" type="ORF">NO713_01239</name>
</gene>
<dbReference type="SUPFAM" id="SSF50630">
    <property type="entry name" value="Acid proteases"/>
    <property type="match status" value="1"/>
</dbReference>
<dbReference type="AlphaFoldDB" id="A0A9W4CH24"/>
<evidence type="ECO:0008006" key="3">
    <source>
        <dbReference type="Google" id="ProtNLM"/>
    </source>
</evidence>
<reference evidence="1" key="1">
    <citation type="submission" date="2020-09" db="EMBL/GenBank/DDBJ databases">
        <authorList>
            <person name="Blom J."/>
        </authorList>
    </citation>
    <scope>NUCLEOTIDE SEQUENCE</scope>
    <source>
        <strain evidence="1">No.713</strain>
    </source>
</reference>
<dbReference type="KEGG" id="ppsu:NO713_01239"/>